<dbReference type="GO" id="GO:0006355">
    <property type="term" value="P:regulation of DNA-templated transcription"/>
    <property type="evidence" value="ECO:0007669"/>
    <property type="project" value="InterPro"/>
</dbReference>
<dbReference type="Pfam" id="PF00989">
    <property type="entry name" value="PAS"/>
    <property type="match status" value="1"/>
</dbReference>
<dbReference type="InterPro" id="IPR029016">
    <property type="entry name" value="GAF-like_dom_sf"/>
</dbReference>
<dbReference type="InterPro" id="IPR001932">
    <property type="entry name" value="PPM-type_phosphatase-like_dom"/>
</dbReference>
<dbReference type="Gene3D" id="3.30.450.20">
    <property type="entry name" value="PAS domain"/>
    <property type="match status" value="2"/>
</dbReference>
<dbReference type="AlphaFoldDB" id="A0A9J6ZQB7"/>
<evidence type="ECO:0000313" key="7">
    <source>
        <dbReference type="Proteomes" id="UP001056426"/>
    </source>
</evidence>
<reference evidence="6" key="1">
    <citation type="submission" date="2022-05" db="EMBL/GenBank/DDBJ databases">
        <authorList>
            <person name="Sun X."/>
        </authorList>
    </citation>
    <scope>NUCLEOTIDE SEQUENCE</scope>
    <source>
        <strain evidence="6">Ai-910</strain>
    </source>
</reference>
<organism evidence="6 7">
    <name type="scientific">Xiashengella succiniciproducens</name>
    <dbReference type="NCBI Taxonomy" id="2949635"/>
    <lineage>
        <taxon>Bacteria</taxon>
        <taxon>Pseudomonadati</taxon>
        <taxon>Bacteroidota</taxon>
        <taxon>Bacteroidia</taxon>
        <taxon>Marinilabiliales</taxon>
        <taxon>Marinilabiliaceae</taxon>
        <taxon>Xiashengella</taxon>
    </lineage>
</organism>
<name>A0A9J6ZQB7_9BACT</name>
<accession>A0A9J6ZQB7</accession>
<keyword evidence="3" id="KW-1133">Transmembrane helix</keyword>
<dbReference type="InterPro" id="IPR013767">
    <property type="entry name" value="PAS_fold"/>
</dbReference>
<dbReference type="Pfam" id="PF13185">
    <property type="entry name" value="GAF_2"/>
    <property type="match status" value="1"/>
</dbReference>
<evidence type="ECO:0000313" key="6">
    <source>
        <dbReference type="EMBL" id="URW79833.1"/>
    </source>
</evidence>
<dbReference type="PROSITE" id="PS50112">
    <property type="entry name" value="PAS"/>
    <property type="match status" value="2"/>
</dbReference>
<dbReference type="CDD" id="cd00130">
    <property type="entry name" value="PAS"/>
    <property type="match status" value="2"/>
</dbReference>
<dbReference type="InterPro" id="IPR000014">
    <property type="entry name" value="PAS"/>
</dbReference>
<dbReference type="InterPro" id="IPR003018">
    <property type="entry name" value="GAF"/>
</dbReference>
<dbReference type="InterPro" id="IPR013656">
    <property type="entry name" value="PAS_4"/>
</dbReference>
<keyword evidence="3" id="KW-0472">Membrane</keyword>
<evidence type="ECO:0000256" key="2">
    <source>
        <dbReference type="SAM" id="Coils"/>
    </source>
</evidence>
<evidence type="ECO:0000256" key="1">
    <source>
        <dbReference type="ARBA" id="ARBA00022801"/>
    </source>
</evidence>
<dbReference type="PROSITE" id="PS50113">
    <property type="entry name" value="PAC"/>
    <property type="match status" value="2"/>
</dbReference>
<dbReference type="InterPro" id="IPR036457">
    <property type="entry name" value="PPM-type-like_dom_sf"/>
</dbReference>
<sequence length="874" mass="100147">MMKLNKRINAKALYRHFSLHVLHPYYRVMILMAVLLLLLLSWSGFLAILDKPVSFVNILNAHSYFPVILLDILILGSPAVIVYFLNEINRKTEAANDKSKELEQRIESNIELANKLLKNQWEEEHLSNDALSEVLVSLANNIKGSKKKEEEANKIATGKELISDILRNAHNLEELSVSTTKALIEFMNGIQGAFYIFNDDRKILERTAMYAYGRRRFDKYNEIRIGQGLIGAAAYEKELIYRTDIPEDYYNITSGLLGEQKPQSIVIIPLLQEEQLQGVCEIAFLDKVPGFMLHFANEVSSIIGQTIYNVKITTKTERLLDESQRMTEALRRNEEQLRKNAIEMVAAQEELERSNQMLEAQIQEVANSQKRLQALLTNASEFISIYNENQELVYESPSVERILGYSKEDNIGGMHPDILTPRGLKAINSLFQYLLDTPGGEQIAQYTYLRKNGEKIYLETKGKNLLHDPAIRGIIFNTQDITERKRAEKEERMKSRMQSLSENSPDMIMRINTQGKLVYVNPTAARFVDAEAQELVKKRISELDVDSRFIEFAESSLASIRHNQEQLFAEVPMNSRDGERIMEIKAIPELNEEGDLETILFVAHDMTEFKKIEQDIKEKNKKISDSINYAQRIQTSILPQTKHIQDHFPRSFIFYRPKDVVSGDFPWFFQKEGIYYIAAVDCTGHGVPGALISFIGYFLLNNIVSANPDYSAAQILDELHKQVRTTLKQDQEGALGRDGMDLAFCKIDKEKKTLEFAGAHRPLFLMRNGELNEYRGDRKAIGGIPLANKPEKDFENHLLEYQEGDKIFIFSDGLPDQIGGPDRKKFQVKKIREILTESPDVSMAQLSRSFSKHFYDWMGDEKQVDDVLLIGIEL</sequence>
<evidence type="ECO:0000259" key="4">
    <source>
        <dbReference type="PROSITE" id="PS50112"/>
    </source>
</evidence>
<dbReference type="RefSeq" id="WP_250723948.1">
    <property type="nucleotide sequence ID" value="NZ_CP098400.1"/>
</dbReference>
<reference evidence="6" key="2">
    <citation type="submission" date="2022-06" db="EMBL/GenBank/DDBJ databases">
        <title>Xiashengella guii gen. nov. sp. nov., a bacterium isolated form anaerobic digestion tank.</title>
        <authorList>
            <person name="Huang H."/>
        </authorList>
    </citation>
    <scope>NUCLEOTIDE SEQUENCE</scope>
    <source>
        <strain evidence="6">Ai-910</strain>
    </source>
</reference>
<keyword evidence="3" id="KW-0812">Transmembrane</keyword>
<feature type="domain" description="PAS" evidence="4">
    <location>
        <begin position="368"/>
        <end position="438"/>
    </location>
</feature>
<dbReference type="PANTHER" id="PTHR43156:SF9">
    <property type="entry name" value="HAMP DOMAIN-CONTAINING PROTEIN"/>
    <property type="match status" value="1"/>
</dbReference>
<protein>
    <submittedName>
        <fullName evidence="6">PAS domain S-box protein</fullName>
    </submittedName>
</protein>
<keyword evidence="7" id="KW-1185">Reference proteome</keyword>
<feature type="domain" description="PAC" evidence="5">
    <location>
        <begin position="567"/>
        <end position="618"/>
    </location>
</feature>
<dbReference type="InterPro" id="IPR052016">
    <property type="entry name" value="Bact_Sigma-Reg"/>
</dbReference>
<dbReference type="SUPFAM" id="SSF55785">
    <property type="entry name" value="PYP-like sensor domain (PAS domain)"/>
    <property type="match status" value="2"/>
</dbReference>
<dbReference type="SMART" id="SM00091">
    <property type="entry name" value="PAS"/>
    <property type="match status" value="2"/>
</dbReference>
<dbReference type="Pfam" id="PF07228">
    <property type="entry name" value="SpoIIE"/>
    <property type="match status" value="1"/>
</dbReference>
<dbReference type="GO" id="GO:0016791">
    <property type="term" value="F:phosphatase activity"/>
    <property type="evidence" value="ECO:0007669"/>
    <property type="project" value="TreeGrafter"/>
</dbReference>
<evidence type="ECO:0000259" key="5">
    <source>
        <dbReference type="PROSITE" id="PS50113"/>
    </source>
</evidence>
<dbReference type="NCBIfam" id="TIGR00229">
    <property type="entry name" value="sensory_box"/>
    <property type="match status" value="2"/>
</dbReference>
<keyword evidence="2" id="KW-0175">Coiled coil</keyword>
<proteinExistence type="predicted"/>
<feature type="coiled-coil region" evidence="2">
    <location>
        <begin position="85"/>
        <end position="119"/>
    </location>
</feature>
<dbReference type="KEGG" id="alkq:M9189_00480"/>
<feature type="domain" description="PAS" evidence="4">
    <location>
        <begin position="493"/>
        <end position="538"/>
    </location>
</feature>
<dbReference type="EMBL" id="CP098400">
    <property type="protein sequence ID" value="URW79833.1"/>
    <property type="molecule type" value="Genomic_DNA"/>
</dbReference>
<dbReference type="Pfam" id="PF08448">
    <property type="entry name" value="PAS_4"/>
    <property type="match status" value="1"/>
</dbReference>
<dbReference type="InterPro" id="IPR000700">
    <property type="entry name" value="PAS-assoc_C"/>
</dbReference>
<feature type="domain" description="PAC" evidence="5">
    <location>
        <begin position="442"/>
        <end position="493"/>
    </location>
</feature>
<dbReference type="Proteomes" id="UP001056426">
    <property type="component" value="Chromosome"/>
</dbReference>
<dbReference type="InterPro" id="IPR035965">
    <property type="entry name" value="PAS-like_dom_sf"/>
</dbReference>
<evidence type="ECO:0000256" key="3">
    <source>
        <dbReference type="SAM" id="Phobius"/>
    </source>
</evidence>
<dbReference type="SUPFAM" id="SSF55781">
    <property type="entry name" value="GAF domain-like"/>
    <property type="match status" value="1"/>
</dbReference>
<dbReference type="Gene3D" id="3.30.450.40">
    <property type="match status" value="1"/>
</dbReference>
<dbReference type="SMART" id="SM00331">
    <property type="entry name" value="PP2C_SIG"/>
    <property type="match status" value="1"/>
</dbReference>
<keyword evidence="1" id="KW-0378">Hydrolase</keyword>
<dbReference type="Gene3D" id="3.60.40.10">
    <property type="entry name" value="PPM-type phosphatase domain"/>
    <property type="match status" value="1"/>
</dbReference>
<gene>
    <name evidence="6" type="ORF">M9189_00480</name>
</gene>
<dbReference type="PANTHER" id="PTHR43156">
    <property type="entry name" value="STAGE II SPORULATION PROTEIN E-RELATED"/>
    <property type="match status" value="1"/>
</dbReference>
<feature type="coiled-coil region" evidence="2">
    <location>
        <begin position="316"/>
        <end position="378"/>
    </location>
</feature>
<feature type="transmembrane region" description="Helical" evidence="3">
    <location>
        <begin position="63"/>
        <end position="85"/>
    </location>
</feature>